<proteinExistence type="predicted"/>
<dbReference type="GO" id="GO:0047710">
    <property type="term" value="F:bis(5'-adenosyl)-triphosphatase activity"/>
    <property type="evidence" value="ECO:0007669"/>
    <property type="project" value="TreeGrafter"/>
</dbReference>
<dbReference type="EMBL" id="KZ347310">
    <property type="protein sequence ID" value="PIO67987.1"/>
    <property type="molecule type" value="Genomic_DNA"/>
</dbReference>
<dbReference type="InterPro" id="IPR036526">
    <property type="entry name" value="C-N_Hydrolase_sf"/>
</dbReference>
<dbReference type="Pfam" id="PF00795">
    <property type="entry name" value="CN_hydrolase"/>
    <property type="match status" value="1"/>
</dbReference>
<dbReference type="GO" id="GO:0016811">
    <property type="term" value="F:hydrolase activity, acting on carbon-nitrogen (but not peptide) bonds, in linear amides"/>
    <property type="evidence" value="ECO:0007669"/>
    <property type="project" value="InterPro"/>
</dbReference>
<dbReference type="InterPro" id="IPR045254">
    <property type="entry name" value="Nit1/2_C-N_Hydrolase"/>
</dbReference>
<dbReference type="Gene3D" id="3.60.110.10">
    <property type="entry name" value="Carbon-nitrogen hydrolase"/>
    <property type="match status" value="1"/>
</dbReference>
<dbReference type="AlphaFoldDB" id="A0A2G9UCM4"/>
<dbReference type="InterPro" id="IPR003010">
    <property type="entry name" value="C-N_Hydrolase"/>
</dbReference>
<dbReference type="CDD" id="cd07572">
    <property type="entry name" value="nit"/>
    <property type="match status" value="1"/>
</dbReference>
<evidence type="ECO:0000259" key="2">
    <source>
        <dbReference type="PROSITE" id="PS50263"/>
    </source>
</evidence>
<organism evidence="3 4">
    <name type="scientific">Teladorsagia circumcincta</name>
    <name type="common">Brown stomach worm</name>
    <name type="synonym">Ostertagia circumcincta</name>
    <dbReference type="NCBI Taxonomy" id="45464"/>
    <lineage>
        <taxon>Eukaryota</taxon>
        <taxon>Metazoa</taxon>
        <taxon>Ecdysozoa</taxon>
        <taxon>Nematoda</taxon>
        <taxon>Chromadorea</taxon>
        <taxon>Rhabditida</taxon>
        <taxon>Rhabditina</taxon>
        <taxon>Rhabditomorpha</taxon>
        <taxon>Strongyloidea</taxon>
        <taxon>Trichostrongylidae</taxon>
        <taxon>Teladorsagia</taxon>
    </lineage>
</organism>
<gene>
    <name evidence="3" type="ORF">TELCIR_10244</name>
</gene>
<name>A0A2G9UCM4_TELCI</name>
<dbReference type="SUPFAM" id="SSF56317">
    <property type="entry name" value="Carbon-nitrogen hydrolase"/>
    <property type="match status" value="1"/>
</dbReference>
<keyword evidence="4" id="KW-1185">Reference proteome</keyword>
<feature type="domain" description="CN hydrolase" evidence="2">
    <location>
        <begin position="90"/>
        <end position="339"/>
    </location>
</feature>
<dbReference type="OrthoDB" id="680339at2759"/>
<evidence type="ECO:0000256" key="1">
    <source>
        <dbReference type="ARBA" id="ARBA00022801"/>
    </source>
</evidence>
<reference evidence="3 4" key="1">
    <citation type="submission" date="2015-09" db="EMBL/GenBank/DDBJ databases">
        <title>Draft genome of the parasitic nematode Teladorsagia circumcincta isolate WARC Sus (inbred).</title>
        <authorList>
            <person name="Mitreva M."/>
        </authorList>
    </citation>
    <scope>NUCLEOTIDE SEQUENCE [LARGE SCALE GENOMIC DNA]</scope>
    <source>
        <strain evidence="3 4">S</strain>
    </source>
</reference>
<dbReference type="PROSITE" id="PS50263">
    <property type="entry name" value="CN_HYDROLASE"/>
    <property type="match status" value="1"/>
</dbReference>
<dbReference type="PANTHER" id="PTHR23088">
    <property type="entry name" value="NITRILASE-RELATED"/>
    <property type="match status" value="1"/>
</dbReference>
<evidence type="ECO:0000313" key="4">
    <source>
        <dbReference type="Proteomes" id="UP000230423"/>
    </source>
</evidence>
<feature type="non-terminal residue" evidence="3">
    <location>
        <position position="1"/>
    </location>
</feature>
<sequence>LMCSDKNLANLTGSNSSVDVSHHNDAAMLAAHELLELSIEDIMLPFILLSERIEAFLKTLQNTPRFMANSNENRRSLRKTFLDDLKTLTLPATIVKMFNEPIVFLADVSVLSSHKLTRKVKRSRMIFFPECFDFITLNPEESTKLATEGSDSLMHYFSSLAKEYAIWISLGGFHNKDPTEPKPWNSHMIIDSGGEARALYNKLHLFDLEIPGKFKFIESDFTRRGIKMVPPVNTPIGKLGLSICNDLRFSELALWNRYKGAEILSYPSAFTLHTGLAHFEPLLRSRAIETQCYVVAANQTGKLNEELSFYGHAMVIDPWGAVIAQCSEGVGMCFAEIDLAYVAKLRKMQPLLASRRSDLYMLHVNEEDEVLRRVGRSNDIVRRATMKAIRLNDCHMEAQPQFAKSNLEQYNNLTKQ</sequence>
<keyword evidence="1 3" id="KW-0378">Hydrolase</keyword>
<protein>
    <submittedName>
        <fullName evidence="3">Hydrolase, carbon-nitrogen family</fullName>
    </submittedName>
</protein>
<dbReference type="Proteomes" id="UP000230423">
    <property type="component" value="Unassembled WGS sequence"/>
</dbReference>
<dbReference type="PANTHER" id="PTHR23088:SF27">
    <property type="entry name" value="DEAMINATED GLUTATHIONE AMIDASE"/>
    <property type="match status" value="1"/>
</dbReference>
<accession>A0A2G9UCM4</accession>
<evidence type="ECO:0000313" key="3">
    <source>
        <dbReference type="EMBL" id="PIO67987.1"/>
    </source>
</evidence>
<dbReference type="GO" id="GO:0006139">
    <property type="term" value="P:nucleobase-containing compound metabolic process"/>
    <property type="evidence" value="ECO:0007669"/>
    <property type="project" value="TreeGrafter"/>
</dbReference>